<dbReference type="Gene3D" id="1.10.357.10">
    <property type="entry name" value="Tetracycline Repressor, domain 2"/>
    <property type="match status" value="1"/>
</dbReference>
<dbReference type="RefSeq" id="WP_285670242.1">
    <property type="nucleotide sequence ID" value="NZ_BSYI01000004.1"/>
</dbReference>
<accession>A0ABQ6LMR9</accession>
<sequence length="223" mass="24875">MSGLRVRQQRERTARVLDAAAELFGAKGYHETHVTEIARAAGLSAATVYNYFSTKRNIIIGLAVRHAKMALPERRALLRNPPGDPLAAVCAYEDLLAAQSTRVMPKECWRVIFGTLYEEPGGEAHRTALRLNRLLFRHYLRMLSRFQEAGRIRADIEIRDLASMIVGIGTFHWMEYLADETIPITELQRRVNSQLAIVFRGAYPDSPGSPGSPGGPDSKETSP</sequence>
<gene>
    <name evidence="7" type="ORF">LNKW23_07930</name>
</gene>
<dbReference type="Pfam" id="PF00440">
    <property type="entry name" value="TetR_N"/>
    <property type="match status" value="1"/>
</dbReference>
<dbReference type="PROSITE" id="PS50977">
    <property type="entry name" value="HTH_TETR_2"/>
    <property type="match status" value="1"/>
</dbReference>
<evidence type="ECO:0000259" key="6">
    <source>
        <dbReference type="PROSITE" id="PS50977"/>
    </source>
</evidence>
<evidence type="ECO:0000256" key="4">
    <source>
        <dbReference type="PROSITE-ProRule" id="PRU00335"/>
    </source>
</evidence>
<keyword evidence="1" id="KW-0805">Transcription regulation</keyword>
<evidence type="ECO:0000313" key="7">
    <source>
        <dbReference type="EMBL" id="GMG81580.1"/>
    </source>
</evidence>
<evidence type="ECO:0000256" key="3">
    <source>
        <dbReference type="ARBA" id="ARBA00023163"/>
    </source>
</evidence>
<feature type="region of interest" description="Disordered" evidence="5">
    <location>
        <begin position="202"/>
        <end position="223"/>
    </location>
</feature>
<organism evidence="7 8">
    <name type="scientific">Paralimibaculum aggregatum</name>
    <dbReference type="NCBI Taxonomy" id="3036245"/>
    <lineage>
        <taxon>Bacteria</taxon>
        <taxon>Pseudomonadati</taxon>
        <taxon>Pseudomonadota</taxon>
        <taxon>Alphaproteobacteria</taxon>
        <taxon>Rhodobacterales</taxon>
        <taxon>Paracoccaceae</taxon>
        <taxon>Paralimibaculum</taxon>
    </lineage>
</organism>
<proteinExistence type="predicted"/>
<dbReference type="SUPFAM" id="SSF46689">
    <property type="entry name" value="Homeodomain-like"/>
    <property type="match status" value="1"/>
</dbReference>
<dbReference type="InterPro" id="IPR009057">
    <property type="entry name" value="Homeodomain-like_sf"/>
</dbReference>
<keyword evidence="2 4" id="KW-0238">DNA-binding</keyword>
<comment type="caution">
    <text evidence="7">The sequence shown here is derived from an EMBL/GenBank/DDBJ whole genome shotgun (WGS) entry which is preliminary data.</text>
</comment>
<dbReference type="Proteomes" id="UP001239909">
    <property type="component" value="Unassembled WGS sequence"/>
</dbReference>
<evidence type="ECO:0000313" key="8">
    <source>
        <dbReference type="Proteomes" id="UP001239909"/>
    </source>
</evidence>
<dbReference type="EMBL" id="BSYI01000004">
    <property type="protein sequence ID" value="GMG81580.1"/>
    <property type="molecule type" value="Genomic_DNA"/>
</dbReference>
<keyword evidence="3" id="KW-0804">Transcription</keyword>
<evidence type="ECO:0000256" key="2">
    <source>
        <dbReference type="ARBA" id="ARBA00023125"/>
    </source>
</evidence>
<dbReference type="SUPFAM" id="SSF48498">
    <property type="entry name" value="Tetracyclin repressor-like, C-terminal domain"/>
    <property type="match status" value="1"/>
</dbReference>
<protein>
    <recommendedName>
        <fullName evidence="6">HTH tetR-type domain-containing protein</fullName>
    </recommendedName>
</protein>
<dbReference type="PANTHER" id="PTHR30055">
    <property type="entry name" value="HTH-TYPE TRANSCRIPTIONAL REGULATOR RUTR"/>
    <property type="match status" value="1"/>
</dbReference>
<dbReference type="PRINTS" id="PR00455">
    <property type="entry name" value="HTHTETR"/>
</dbReference>
<feature type="domain" description="HTH tetR-type" evidence="6">
    <location>
        <begin position="10"/>
        <end position="70"/>
    </location>
</feature>
<dbReference type="InterPro" id="IPR001647">
    <property type="entry name" value="HTH_TetR"/>
</dbReference>
<dbReference type="InterPro" id="IPR036271">
    <property type="entry name" value="Tet_transcr_reg_TetR-rel_C_sf"/>
</dbReference>
<reference evidence="7 8" key="1">
    <citation type="submission" date="2023-04" db="EMBL/GenBank/DDBJ databases">
        <title>Marinoamorphus aggregata gen. nov., sp. Nov., isolate from tissue of brittle star Ophioplocus japonicus.</title>
        <authorList>
            <person name="Kawano K."/>
            <person name="Sawayama S."/>
            <person name="Nakagawa S."/>
        </authorList>
    </citation>
    <scope>NUCLEOTIDE SEQUENCE [LARGE SCALE GENOMIC DNA]</scope>
    <source>
        <strain evidence="7 8">NKW23</strain>
    </source>
</reference>
<name>A0ABQ6LMR9_9RHOB</name>
<feature type="DNA-binding region" description="H-T-H motif" evidence="4">
    <location>
        <begin position="33"/>
        <end position="52"/>
    </location>
</feature>
<dbReference type="PANTHER" id="PTHR30055:SF234">
    <property type="entry name" value="HTH-TYPE TRANSCRIPTIONAL REGULATOR BETI"/>
    <property type="match status" value="1"/>
</dbReference>
<keyword evidence="8" id="KW-1185">Reference proteome</keyword>
<evidence type="ECO:0000256" key="5">
    <source>
        <dbReference type="SAM" id="MobiDB-lite"/>
    </source>
</evidence>
<evidence type="ECO:0000256" key="1">
    <source>
        <dbReference type="ARBA" id="ARBA00023015"/>
    </source>
</evidence>
<dbReference type="InterPro" id="IPR050109">
    <property type="entry name" value="HTH-type_TetR-like_transc_reg"/>
</dbReference>